<dbReference type="PANTHER" id="PTHR30231">
    <property type="entry name" value="DNA POLYMERASE III SUBUNIT EPSILON"/>
    <property type="match status" value="1"/>
</dbReference>
<dbReference type="SUPFAM" id="SSF52113">
    <property type="entry name" value="BRCT domain"/>
    <property type="match status" value="1"/>
</dbReference>
<name>A0AAN5VQ40_CLODI</name>
<dbReference type="Gene3D" id="3.30.420.10">
    <property type="entry name" value="Ribonuclease H-like superfamily/Ribonuclease H"/>
    <property type="match status" value="1"/>
</dbReference>
<proteinExistence type="predicted"/>
<organism evidence="3 4">
    <name type="scientific">Clostridioides difficile</name>
    <name type="common">Peptoclostridium difficile</name>
    <dbReference type="NCBI Taxonomy" id="1496"/>
    <lineage>
        <taxon>Bacteria</taxon>
        <taxon>Bacillati</taxon>
        <taxon>Bacillota</taxon>
        <taxon>Clostridia</taxon>
        <taxon>Peptostreptococcales</taxon>
        <taxon>Peptostreptococcaceae</taxon>
        <taxon>Clostridioides</taxon>
    </lineage>
</organism>
<dbReference type="InterPro" id="IPR012337">
    <property type="entry name" value="RNaseH-like_sf"/>
</dbReference>
<dbReference type="InterPro" id="IPR036420">
    <property type="entry name" value="BRCT_dom_sf"/>
</dbReference>
<evidence type="ECO:0000259" key="2">
    <source>
        <dbReference type="PROSITE" id="PS50172"/>
    </source>
</evidence>
<keyword evidence="1" id="KW-0269">Exonuclease</keyword>
<dbReference type="GO" id="GO:0005829">
    <property type="term" value="C:cytosol"/>
    <property type="evidence" value="ECO:0007669"/>
    <property type="project" value="TreeGrafter"/>
</dbReference>
<dbReference type="SUPFAM" id="SSF53098">
    <property type="entry name" value="Ribonuclease H-like"/>
    <property type="match status" value="1"/>
</dbReference>
<dbReference type="InterPro" id="IPR013520">
    <property type="entry name" value="Ribonucl_H"/>
</dbReference>
<dbReference type="GO" id="GO:0008408">
    <property type="term" value="F:3'-5' exonuclease activity"/>
    <property type="evidence" value="ECO:0007669"/>
    <property type="project" value="TreeGrafter"/>
</dbReference>
<dbReference type="GO" id="GO:0003676">
    <property type="term" value="F:nucleic acid binding"/>
    <property type="evidence" value="ECO:0007669"/>
    <property type="project" value="InterPro"/>
</dbReference>
<dbReference type="FunFam" id="3.30.420.10:FF:000045">
    <property type="entry name" value="3'-5' exonuclease DinG"/>
    <property type="match status" value="1"/>
</dbReference>
<dbReference type="Pfam" id="PF00929">
    <property type="entry name" value="RNase_T"/>
    <property type="match status" value="1"/>
</dbReference>
<dbReference type="InterPro" id="IPR001357">
    <property type="entry name" value="BRCT_dom"/>
</dbReference>
<gene>
    <name evidence="3" type="ORF">KRM00_003280</name>
</gene>
<sequence>MTNKANFVAIDFETANSERASACSIGYAIVENGEIVKTGEHLIKPEPFYFDGYNTYLHGIDEEMVSNKPNIVETWNELYPYFKEKIIVAHNASFDMSVLRCGFDAFNVDYPNLNYICTYKLSEKTWINELNYKLDTLAEKFNIEFRHHNAEEDAIVSAKILLNILNTHDVTDIESLLEKLKLKTGKLLSNTYNPFSTRKRIYKNIAKELVATTDKFNEDNEFFEKKVIFTGTLQSMARKEASQMVLDVGGVLGNGVTKDTDFLILGEQDYRVLKGGKMSSKMKKAYKYHEEGTGIQIISEDDFLKMIGE</sequence>
<evidence type="ECO:0000313" key="3">
    <source>
        <dbReference type="EMBL" id="HBH1543748.1"/>
    </source>
</evidence>
<dbReference type="CDD" id="cd17748">
    <property type="entry name" value="BRCT_DNA_ligase_like"/>
    <property type="match status" value="1"/>
</dbReference>
<accession>A0AAN5VQ40</accession>
<keyword evidence="1" id="KW-0540">Nuclease</keyword>
<reference evidence="3" key="2">
    <citation type="submission" date="2021-06" db="EMBL/GenBank/DDBJ databases">
        <authorList>
            <consortium name="NCBI Pathogen Detection Project"/>
        </authorList>
    </citation>
    <scope>NUCLEOTIDE SEQUENCE</scope>
    <source>
        <strain evidence="3">HN1000</strain>
    </source>
</reference>
<dbReference type="AlphaFoldDB" id="A0AAN5VQ40"/>
<evidence type="ECO:0000313" key="4">
    <source>
        <dbReference type="Proteomes" id="UP000878956"/>
    </source>
</evidence>
<dbReference type="PROSITE" id="PS50172">
    <property type="entry name" value="BRCT"/>
    <property type="match status" value="1"/>
</dbReference>
<evidence type="ECO:0000256" key="1">
    <source>
        <dbReference type="ARBA" id="ARBA00022839"/>
    </source>
</evidence>
<dbReference type="RefSeq" id="WP_021415761.1">
    <property type="nucleotide sequence ID" value="NZ_FULL01000006.1"/>
</dbReference>
<dbReference type="CDD" id="cd06130">
    <property type="entry name" value="DNA_pol_III_epsilon_like"/>
    <property type="match status" value="1"/>
</dbReference>
<protein>
    <submittedName>
        <fullName evidence="3">3'-5' exoribonuclease</fullName>
    </submittedName>
</protein>
<dbReference type="Pfam" id="PF00533">
    <property type="entry name" value="BRCT"/>
    <property type="match status" value="1"/>
</dbReference>
<dbReference type="SMART" id="SM00479">
    <property type="entry name" value="EXOIII"/>
    <property type="match status" value="1"/>
</dbReference>
<dbReference type="Gene3D" id="3.40.50.10190">
    <property type="entry name" value="BRCT domain"/>
    <property type="match status" value="1"/>
</dbReference>
<dbReference type="EMBL" id="DAEPXK010000046">
    <property type="protein sequence ID" value="HBH1543748.1"/>
    <property type="molecule type" value="Genomic_DNA"/>
</dbReference>
<dbReference type="PANTHER" id="PTHR30231:SF42">
    <property type="entry name" value="EXONUCLEASE"/>
    <property type="match status" value="1"/>
</dbReference>
<reference evidence="3" key="1">
    <citation type="journal article" date="2018" name="Genome Biol.">
        <title>SKESA: strategic k-mer extension for scrupulous assemblies.</title>
        <authorList>
            <person name="Souvorov A."/>
            <person name="Agarwala R."/>
            <person name="Lipman D.J."/>
        </authorList>
    </citation>
    <scope>NUCLEOTIDE SEQUENCE</scope>
    <source>
        <strain evidence="3">HN1000</strain>
    </source>
</reference>
<dbReference type="InterPro" id="IPR036397">
    <property type="entry name" value="RNaseH_sf"/>
</dbReference>
<dbReference type="Proteomes" id="UP000878956">
    <property type="component" value="Unassembled WGS sequence"/>
</dbReference>
<keyword evidence="1" id="KW-0378">Hydrolase</keyword>
<feature type="domain" description="BRCT" evidence="2">
    <location>
        <begin position="217"/>
        <end position="309"/>
    </location>
</feature>
<comment type="caution">
    <text evidence="3">The sequence shown here is derived from an EMBL/GenBank/DDBJ whole genome shotgun (WGS) entry which is preliminary data.</text>
</comment>